<sequence>MNQLAAGKNMETGKPGFDFKHSLAPMVRLLSLLALCVLLSFLNPNFLTLKNIINVLRQTTILAVLGLGLTAVILTAGIDLSVGGVIALVGCLTAQLIINHVPIAAAILIGVGVGALIGALNGVMVAKIGLPAFVATYGMMWIAQGLAQILMQGKIVFGLPEEFLWLGTGYIGIIPAPVIITLVLAVVFHCFLHQTVYGREIYALGANRSAADYSGIRTTNTLIMVYTLSGVTAAIAALLMTARLDAAEAGMGEPFLMQSIATVVMGGTSLLGGEGGIPGTMIGALILTLVVNGLNLMGVSSLIHPIVTGAVILLAVFFDIVTRRWSE</sequence>
<evidence type="ECO:0000256" key="8">
    <source>
        <dbReference type="SAM" id="Phobius"/>
    </source>
</evidence>
<dbReference type="RefSeq" id="WP_132012148.1">
    <property type="nucleotide sequence ID" value="NZ_SLUN01000001.1"/>
</dbReference>
<evidence type="ECO:0000256" key="4">
    <source>
        <dbReference type="ARBA" id="ARBA00022519"/>
    </source>
</evidence>
<dbReference type="GO" id="GO:0022857">
    <property type="term" value="F:transmembrane transporter activity"/>
    <property type="evidence" value="ECO:0007669"/>
    <property type="project" value="InterPro"/>
</dbReference>
<evidence type="ECO:0000256" key="1">
    <source>
        <dbReference type="ARBA" id="ARBA00004651"/>
    </source>
</evidence>
<organism evidence="9 10">
    <name type="scientific">Hydrogenispora ethanolica</name>
    <dbReference type="NCBI Taxonomy" id="1082276"/>
    <lineage>
        <taxon>Bacteria</taxon>
        <taxon>Bacillati</taxon>
        <taxon>Bacillota</taxon>
        <taxon>Hydrogenispora</taxon>
    </lineage>
</organism>
<evidence type="ECO:0000256" key="7">
    <source>
        <dbReference type="ARBA" id="ARBA00023136"/>
    </source>
</evidence>
<keyword evidence="3" id="KW-1003">Cell membrane</keyword>
<evidence type="ECO:0000256" key="2">
    <source>
        <dbReference type="ARBA" id="ARBA00022448"/>
    </source>
</evidence>
<dbReference type="PANTHER" id="PTHR32196:SF21">
    <property type="entry name" value="ABC TRANSPORTER PERMEASE PROTEIN YPHD-RELATED"/>
    <property type="match status" value="1"/>
</dbReference>
<gene>
    <name evidence="9" type="ORF">EDC14_100123</name>
</gene>
<dbReference type="Pfam" id="PF02653">
    <property type="entry name" value="BPD_transp_2"/>
    <property type="match status" value="1"/>
</dbReference>
<feature type="transmembrane region" description="Helical" evidence="8">
    <location>
        <begin position="279"/>
        <end position="296"/>
    </location>
</feature>
<evidence type="ECO:0000313" key="9">
    <source>
        <dbReference type="EMBL" id="TCL76743.1"/>
    </source>
</evidence>
<feature type="transmembrane region" description="Helical" evidence="8">
    <location>
        <begin position="29"/>
        <end position="49"/>
    </location>
</feature>
<proteinExistence type="predicted"/>
<dbReference type="CDD" id="cd06579">
    <property type="entry name" value="TM_PBP1_transp_AraH_like"/>
    <property type="match status" value="1"/>
</dbReference>
<keyword evidence="2" id="KW-0813">Transport</keyword>
<comment type="caution">
    <text evidence="9">The sequence shown here is derived from an EMBL/GenBank/DDBJ whole genome shotgun (WGS) entry which is preliminary data.</text>
</comment>
<dbReference type="Proteomes" id="UP000295008">
    <property type="component" value="Unassembled WGS sequence"/>
</dbReference>
<evidence type="ECO:0000256" key="3">
    <source>
        <dbReference type="ARBA" id="ARBA00022475"/>
    </source>
</evidence>
<protein>
    <submittedName>
        <fullName evidence="9">Monosaccharide ABC transporter membrane protein (CUT2 family)</fullName>
    </submittedName>
</protein>
<feature type="transmembrane region" description="Helical" evidence="8">
    <location>
        <begin position="302"/>
        <end position="321"/>
    </location>
</feature>
<dbReference type="PANTHER" id="PTHR32196">
    <property type="entry name" value="ABC TRANSPORTER PERMEASE PROTEIN YPHD-RELATED-RELATED"/>
    <property type="match status" value="1"/>
</dbReference>
<keyword evidence="6 8" id="KW-1133">Transmembrane helix</keyword>
<dbReference type="EMBL" id="SLUN01000001">
    <property type="protein sequence ID" value="TCL76743.1"/>
    <property type="molecule type" value="Genomic_DNA"/>
</dbReference>
<reference evidence="9 10" key="1">
    <citation type="submission" date="2019-03" db="EMBL/GenBank/DDBJ databases">
        <title>Genomic Encyclopedia of Type Strains, Phase IV (KMG-IV): sequencing the most valuable type-strain genomes for metagenomic binning, comparative biology and taxonomic classification.</title>
        <authorList>
            <person name="Goeker M."/>
        </authorList>
    </citation>
    <scope>NUCLEOTIDE SEQUENCE [LARGE SCALE GENOMIC DNA]</scope>
    <source>
        <strain evidence="9 10">LX-B</strain>
    </source>
</reference>
<feature type="transmembrane region" description="Helical" evidence="8">
    <location>
        <begin position="223"/>
        <end position="243"/>
    </location>
</feature>
<keyword evidence="5 8" id="KW-0812">Transmembrane</keyword>
<dbReference type="GO" id="GO:0005886">
    <property type="term" value="C:plasma membrane"/>
    <property type="evidence" value="ECO:0007669"/>
    <property type="project" value="UniProtKB-SubCell"/>
</dbReference>
<evidence type="ECO:0000313" key="10">
    <source>
        <dbReference type="Proteomes" id="UP000295008"/>
    </source>
</evidence>
<dbReference type="AlphaFoldDB" id="A0A4R1SB30"/>
<feature type="transmembrane region" description="Helical" evidence="8">
    <location>
        <begin position="61"/>
        <end position="89"/>
    </location>
</feature>
<feature type="transmembrane region" description="Helical" evidence="8">
    <location>
        <begin position="132"/>
        <end position="151"/>
    </location>
</feature>
<name>A0A4R1SB30_HYDET</name>
<keyword evidence="7 8" id="KW-0472">Membrane</keyword>
<accession>A0A4R1SB30</accession>
<dbReference type="InterPro" id="IPR001851">
    <property type="entry name" value="ABC_transp_permease"/>
</dbReference>
<keyword evidence="4" id="KW-0997">Cell inner membrane</keyword>
<feature type="transmembrane region" description="Helical" evidence="8">
    <location>
        <begin position="163"/>
        <end position="192"/>
    </location>
</feature>
<comment type="subcellular location">
    <subcellularLocation>
        <location evidence="1">Cell membrane</location>
        <topology evidence="1">Multi-pass membrane protein</topology>
    </subcellularLocation>
</comment>
<evidence type="ECO:0000256" key="5">
    <source>
        <dbReference type="ARBA" id="ARBA00022692"/>
    </source>
</evidence>
<keyword evidence="10" id="KW-1185">Reference proteome</keyword>
<feature type="transmembrane region" description="Helical" evidence="8">
    <location>
        <begin position="101"/>
        <end position="120"/>
    </location>
</feature>
<dbReference type="OrthoDB" id="7723490at2"/>
<evidence type="ECO:0000256" key="6">
    <source>
        <dbReference type="ARBA" id="ARBA00022989"/>
    </source>
</evidence>